<dbReference type="InterPro" id="IPR000182">
    <property type="entry name" value="GNAT_dom"/>
</dbReference>
<dbReference type="Gene3D" id="3.40.630.30">
    <property type="match status" value="1"/>
</dbReference>
<feature type="domain" description="N-acetyltransferase" evidence="1">
    <location>
        <begin position="1"/>
        <end position="154"/>
    </location>
</feature>
<comment type="caution">
    <text evidence="2">The sequence shown here is derived from an EMBL/GenBank/DDBJ whole genome shotgun (WGS) entry which is preliminary data.</text>
</comment>
<dbReference type="AlphaFoldDB" id="A0A9X2ZFF9"/>
<keyword evidence="3" id="KW-1185">Reference proteome</keyword>
<dbReference type="EMBL" id="JAOZEW010000022">
    <property type="protein sequence ID" value="MCV9929675.1"/>
    <property type="molecule type" value="Genomic_DNA"/>
</dbReference>
<dbReference type="InterPro" id="IPR016181">
    <property type="entry name" value="Acyl_CoA_acyltransferase"/>
</dbReference>
<gene>
    <name evidence="2" type="ORF">OIU83_18580</name>
</gene>
<accession>A0A9X2ZFF9</accession>
<protein>
    <recommendedName>
        <fullName evidence="1">N-acetyltransferase domain-containing protein</fullName>
    </recommendedName>
</protein>
<proteinExistence type="predicted"/>
<evidence type="ECO:0000313" key="2">
    <source>
        <dbReference type="EMBL" id="MCV9929675.1"/>
    </source>
</evidence>
<dbReference type="RefSeq" id="WP_264207761.1">
    <property type="nucleotide sequence ID" value="NZ_JAOZEW010000022.1"/>
</dbReference>
<organism evidence="2 3">
    <name type="scientific">Flavobacterium shii</name>
    <dbReference type="NCBI Taxonomy" id="2987687"/>
    <lineage>
        <taxon>Bacteria</taxon>
        <taxon>Pseudomonadati</taxon>
        <taxon>Bacteroidota</taxon>
        <taxon>Flavobacteriia</taxon>
        <taxon>Flavobacteriales</taxon>
        <taxon>Flavobacteriaceae</taxon>
        <taxon>Flavobacterium</taxon>
    </lineage>
</organism>
<evidence type="ECO:0000313" key="3">
    <source>
        <dbReference type="Proteomes" id="UP001151079"/>
    </source>
</evidence>
<evidence type="ECO:0000259" key="1">
    <source>
        <dbReference type="PROSITE" id="PS51186"/>
    </source>
</evidence>
<dbReference type="PROSITE" id="PS51186">
    <property type="entry name" value="GNAT"/>
    <property type="match status" value="1"/>
</dbReference>
<name>A0A9X2ZFF9_9FLAO</name>
<dbReference type="SUPFAM" id="SSF55729">
    <property type="entry name" value="Acyl-CoA N-acyltransferases (Nat)"/>
    <property type="match status" value="1"/>
</dbReference>
<sequence>MTIVQVEVLSLEQNNSLLQLWNNEYPEKLKYNTIKDFDLYLNGLSNLKHHLLIDGRNKIKGWAFTFFRDDEDWFAIIVDNQIQGTGKGSLLIEELKKNNTNLNGWVVDHNNDLKQDNEPYKSPLLFYVKNGFTVCNETRMENEKISAVKINWKH</sequence>
<reference evidence="2" key="1">
    <citation type="submission" date="2022-10" db="EMBL/GenBank/DDBJ databases">
        <title>Two novel species of Flavobacterium.</title>
        <authorList>
            <person name="Liu Q."/>
            <person name="Xin Y.-H."/>
        </authorList>
    </citation>
    <scope>NUCLEOTIDE SEQUENCE</scope>
    <source>
        <strain evidence="2">LS1R49</strain>
    </source>
</reference>
<dbReference type="Proteomes" id="UP001151079">
    <property type="component" value="Unassembled WGS sequence"/>
</dbReference>
<dbReference type="GO" id="GO:0016747">
    <property type="term" value="F:acyltransferase activity, transferring groups other than amino-acyl groups"/>
    <property type="evidence" value="ECO:0007669"/>
    <property type="project" value="InterPro"/>
</dbReference>